<evidence type="ECO:0000256" key="4">
    <source>
        <dbReference type="ARBA" id="ARBA00019465"/>
    </source>
</evidence>
<evidence type="ECO:0000256" key="6">
    <source>
        <dbReference type="ARBA" id="ARBA00022857"/>
    </source>
</evidence>
<dbReference type="GO" id="GO:0005737">
    <property type="term" value="C:cytoplasm"/>
    <property type="evidence" value="ECO:0007669"/>
    <property type="project" value="TreeGrafter"/>
</dbReference>
<dbReference type="Gene3D" id="1.10.1040.10">
    <property type="entry name" value="N-(1-d-carboxylethyl)-l-norvaline Dehydrogenase, domain 2"/>
    <property type="match status" value="1"/>
</dbReference>
<evidence type="ECO:0000256" key="10">
    <source>
        <dbReference type="RuleBase" id="RU362068"/>
    </source>
</evidence>
<dbReference type="PANTHER" id="PTHR43765:SF2">
    <property type="entry name" value="2-DEHYDROPANTOATE 2-REDUCTASE"/>
    <property type="match status" value="1"/>
</dbReference>
<comment type="similarity">
    <text evidence="2 10">Belongs to the ketopantoate reductase family.</text>
</comment>
<dbReference type="EMBL" id="DMND01000045">
    <property type="protein sequence ID" value="HAN26586.1"/>
    <property type="molecule type" value="Genomic_DNA"/>
</dbReference>
<reference evidence="13 14" key="1">
    <citation type="journal article" date="2018" name="Nat. Biotechnol.">
        <title>A standardized bacterial taxonomy based on genome phylogeny substantially revises the tree of life.</title>
        <authorList>
            <person name="Parks D.H."/>
            <person name="Chuvochina M."/>
            <person name="Waite D.W."/>
            <person name="Rinke C."/>
            <person name="Skarshewski A."/>
            <person name="Chaumeil P.A."/>
            <person name="Hugenholtz P."/>
        </authorList>
    </citation>
    <scope>NUCLEOTIDE SEQUENCE [LARGE SCALE GENOMIC DNA]</scope>
    <source>
        <strain evidence="13">UBA9158</strain>
    </source>
</reference>
<evidence type="ECO:0000313" key="13">
    <source>
        <dbReference type="EMBL" id="HAN26586.1"/>
    </source>
</evidence>
<dbReference type="UniPathway" id="UPA00028">
    <property type="reaction ID" value="UER00004"/>
</dbReference>
<dbReference type="InterPro" id="IPR013752">
    <property type="entry name" value="KPA_reductase"/>
</dbReference>
<dbReference type="InterPro" id="IPR013328">
    <property type="entry name" value="6PGD_dom2"/>
</dbReference>
<evidence type="ECO:0000256" key="2">
    <source>
        <dbReference type="ARBA" id="ARBA00007870"/>
    </source>
</evidence>
<dbReference type="InterPro" id="IPR008927">
    <property type="entry name" value="6-PGluconate_DH-like_C_sf"/>
</dbReference>
<evidence type="ECO:0000256" key="7">
    <source>
        <dbReference type="ARBA" id="ARBA00023002"/>
    </source>
</evidence>
<dbReference type="InterPro" id="IPR036291">
    <property type="entry name" value="NAD(P)-bd_dom_sf"/>
</dbReference>
<dbReference type="EC" id="1.1.1.169" evidence="3 10"/>
<evidence type="ECO:0000256" key="3">
    <source>
        <dbReference type="ARBA" id="ARBA00013014"/>
    </source>
</evidence>
<accession>A0A3C1KK36</accession>
<comment type="pathway">
    <text evidence="1 10">Cofactor biosynthesis; (R)-pantothenate biosynthesis; (R)-pantoate from 3-methyl-2-oxobutanoate: step 2/2.</text>
</comment>
<comment type="function">
    <text evidence="10">Catalyzes the NADPH-dependent reduction of ketopantoate into pantoic acid.</text>
</comment>
<keyword evidence="6 10" id="KW-0521">NADP</keyword>
<comment type="catalytic activity">
    <reaction evidence="9 10">
        <text>(R)-pantoate + NADP(+) = 2-dehydropantoate + NADPH + H(+)</text>
        <dbReference type="Rhea" id="RHEA:16233"/>
        <dbReference type="ChEBI" id="CHEBI:11561"/>
        <dbReference type="ChEBI" id="CHEBI:15378"/>
        <dbReference type="ChEBI" id="CHEBI:15980"/>
        <dbReference type="ChEBI" id="CHEBI:57783"/>
        <dbReference type="ChEBI" id="CHEBI:58349"/>
        <dbReference type="EC" id="1.1.1.169"/>
    </reaction>
</comment>
<evidence type="ECO:0000259" key="11">
    <source>
        <dbReference type="Pfam" id="PF02558"/>
    </source>
</evidence>
<comment type="caution">
    <text evidence="13">The sequence shown here is derived from an EMBL/GenBank/DDBJ whole genome shotgun (WGS) entry which is preliminary data.</text>
</comment>
<keyword evidence="5 10" id="KW-0566">Pantothenate biosynthesis</keyword>
<dbReference type="Proteomes" id="UP000259273">
    <property type="component" value="Unassembled WGS sequence"/>
</dbReference>
<feature type="domain" description="Ketopantoate reductase N-terminal" evidence="11">
    <location>
        <begin position="6"/>
        <end position="151"/>
    </location>
</feature>
<sequence length="307" mass="33218">MHERHWHILGAGAIGSLFACLFQEAGIRCSLLLREGHAAPDKGTRQIRLHEGEHSRAHTFEAGPTAGPEPIHYLLVCTKAYDLLAALTRVQPRLAKDAVVLLLANGLGYQQRISEQWPQLTVFSGSTTEGAFREGGDCVRRAGRGTTWLGRRGLIRPPAWFSDWQALDADCSWAANIDTILWRKFAINCAINPLTALHRCRNGLLADDSALTDQVQDLCLEIAAVGEAAGEHEAVSNLYPSVMEVVAATAHNRSSMLQDVLAGRRTEIDYLTAFLVATAGNLGLAVPHNSAVLAALRTASTAMPQAD</sequence>
<dbReference type="GO" id="GO:0015940">
    <property type="term" value="P:pantothenate biosynthetic process"/>
    <property type="evidence" value="ECO:0007669"/>
    <property type="project" value="UniProtKB-UniPathway"/>
</dbReference>
<dbReference type="InterPro" id="IPR050838">
    <property type="entry name" value="Ketopantoate_reductase"/>
</dbReference>
<dbReference type="AlphaFoldDB" id="A0A3C1KK36"/>
<dbReference type="Gene3D" id="3.40.50.720">
    <property type="entry name" value="NAD(P)-binding Rossmann-like Domain"/>
    <property type="match status" value="1"/>
</dbReference>
<protein>
    <recommendedName>
        <fullName evidence="4 10">2-dehydropantoate 2-reductase</fullName>
        <ecNumber evidence="3 10">1.1.1.169</ecNumber>
    </recommendedName>
    <alternativeName>
        <fullName evidence="8 10">Ketopantoate reductase</fullName>
    </alternativeName>
</protein>
<dbReference type="InterPro" id="IPR013332">
    <property type="entry name" value="KPR_N"/>
</dbReference>
<dbReference type="InterPro" id="IPR003710">
    <property type="entry name" value="ApbA"/>
</dbReference>
<evidence type="ECO:0000313" key="14">
    <source>
        <dbReference type="Proteomes" id="UP000259273"/>
    </source>
</evidence>
<gene>
    <name evidence="13" type="ORF">DCP75_02455</name>
</gene>
<dbReference type="SUPFAM" id="SSF48179">
    <property type="entry name" value="6-phosphogluconate dehydrogenase C-terminal domain-like"/>
    <property type="match status" value="1"/>
</dbReference>
<dbReference type="PANTHER" id="PTHR43765">
    <property type="entry name" value="2-DEHYDROPANTOATE 2-REDUCTASE-RELATED"/>
    <property type="match status" value="1"/>
</dbReference>
<dbReference type="NCBIfam" id="TIGR00745">
    <property type="entry name" value="apbA_panE"/>
    <property type="match status" value="1"/>
</dbReference>
<dbReference type="Pfam" id="PF08546">
    <property type="entry name" value="ApbA_C"/>
    <property type="match status" value="1"/>
</dbReference>
<organism evidence="13 14">
    <name type="scientific">Haliea salexigens</name>
    <dbReference type="NCBI Taxonomy" id="287487"/>
    <lineage>
        <taxon>Bacteria</taxon>
        <taxon>Pseudomonadati</taxon>
        <taxon>Pseudomonadota</taxon>
        <taxon>Gammaproteobacteria</taxon>
        <taxon>Cellvibrionales</taxon>
        <taxon>Halieaceae</taxon>
        <taxon>Haliea</taxon>
    </lineage>
</organism>
<evidence type="ECO:0000256" key="8">
    <source>
        <dbReference type="ARBA" id="ARBA00032024"/>
    </source>
</evidence>
<keyword evidence="7 10" id="KW-0560">Oxidoreductase</keyword>
<proteinExistence type="inferred from homology"/>
<dbReference type="Pfam" id="PF02558">
    <property type="entry name" value="ApbA"/>
    <property type="match status" value="1"/>
</dbReference>
<feature type="domain" description="Ketopantoate reductase C-terminal" evidence="12">
    <location>
        <begin position="176"/>
        <end position="298"/>
    </location>
</feature>
<evidence type="ECO:0000256" key="5">
    <source>
        <dbReference type="ARBA" id="ARBA00022655"/>
    </source>
</evidence>
<name>A0A3C1KK36_9GAMM</name>
<dbReference type="GO" id="GO:0008677">
    <property type="term" value="F:2-dehydropantoate 2-reductase activity"/>
    <property type="evidence" value="ECO:0007669"/>
    <property type="project" value="UniProtKB-EC"/>
</dbReference>
<dbReference type="STRING" id="1121937.GCA_000423125_03081"/>
<dbReference type="SUPFAM" id="SSF51735">
    <property type="entry name" value="NAD(P)-binding Rossmann-fold domains"/>
    <property type="match status" value="1"/>
</dbReference>
<dbReference type="PROSITE" id="PS51257">
    <property type="entry name" value="PROKAR_LIPOPROTEIN"/>
    <property type="match status" value="1"/>
</dbReference>
<dbReference type="GO" id="GO:0050661">
    <property type="term" value="F:NADP binding"/>
    <property type="evidence" value="ECO:0007669"/>
    <property type="project" value="TreeGrafter"/>
</dbReference>
<evidence type="ECO:0000259" key="12">
    <source>
        <dbReference type="Pfam" id="PF08546"/>
    </source>
</evidence>
<evidence type="ECO:0000256" key="9">
    <source>
        <dbReference type="ARBA" id="ARBA00048793"/>
    </source>
</evidence>
<evidence type="ECO:0000256" key="1">
    <source>
        <dbReference type="ARBA" id="ARBA00004994"/>
    </source>
</evidence>